<dbReference type="EMBL" id="CABFNP030001195">
    <property type="protein sequence ID" value="CAI6092095.1"/>
    <property type="molecule type" value="Genomic_DNA"/>
</dbReference>
<keyword evidence="5" id="KW-0560">Oxidoreductase</keyword>
<dbReference type="AlphaFoldDB" id="A0AA35M7R3"/>
<evidence type="ECO:0000256" key="3">
    <source>
        <dbReference type="ARBA" id="ARBA00022630"/>
    </source>
</evidence>
<organism evidence="8 9">
    <name type="scientific">Clonostachys chloroleuca</name>
    <dbReference type="NCBI Taxonomy" id="1926264"/>
    <lineage>
        <taxon>Eukaryota</taxon>
        <taxon>Fungi</taxon>
        <taxon>Dikarya</taxon>
        <taxon>Ascomycota</taxon>
        <taxon>Pezizomycotina</taxon>
        <taxon>Sordariomycetes</taxon>
        <taxon>Hypocreomycetidae</taxon>
        <taxon>Hypocreales</taxon>
        <taxon>Bionectriaceae</taxon>
        <taxon>Clonostachys</taxon>
    </lineage>
</organism>
<accession>A0AA35M7R3</accession>
<dbReference type="Proteomes" id="UP001160390">
    <property type="component" value="Unassembled WGS sequence"/>
</dbReference>
<dbReference type="PANTHER" id="PTHR11552">
    <property type="entry name" value="GLUCOSE-METHANOL-CHOLINE GMC OXIDOREDUCTASE"/>
    <property type="match status" value="1"/>
</dbReference>
<dbReference type="Pfam" id="PF00732">
    <property type="entry name" value="GMC_oxred_N"/>
    <property type="match status" value="1"/>
</dbReference>
<gene>
    <name evidence="8" type="ORF">CCHLO57077_00005989</name>
</gene>
<feature type="region of interest" description="Disordered" evidence="6">
    <location>
        <begin position="71"/>
        <end position="92"/>
    </location>
</feature>
<protein>
    <recommendedName>
        <fullName evidence="7">Glucose-methanol-choline oxidoreductase N-terminal domain-containing protein</fullName>
    </recommendedName>
</protein>
<comment type="cofactor">
    <cofactor evidence="1">
        <name>FAD</name>
        <dbReference type="ChEBI" id="CHEBI:57692"/>
    </cofactor>
</comment>
<dbReference type="GO" id="GO:0050660">
    <property type="term" value="F:flavin adenine dinucleotide binding"/>
    <property type="evidence" value="ECO:0007669"/>
    <property type="project" value="InterPro"/>
</dbReference>
<keyword evidence="4" id="KW-0274">FAD</keyword>
<keyword evidence="9" id="KW-1185">Reference proteome</keyword>
<dbReference type="InterPro" id="IPR000172">
    <property type="entry name" value="GMC_OxRdtase_N"/>
</dbReference>
<name>A0AA35M7R3_9HYPO</name>
<dbReference type="InterPro" id="IPR012132">
    <property type="entry name" value="GMC_OxRdtase"/>
</dbReference>
<dbReference type="PANTHER" id="PTHR11552:SF201">
    <property type="entry name" value="GLUCOSE-METHANOL-CHOLINE OXIDOREDUCTASE N-TERMINAL DOMAIN-CONTAINING PROTEIN"/>
    <property type="match status" value="1"/>
</dbReference>
<evidence type="ECO:0000256" key="4">
    <source>
        <dbReference type="ARBA" id="ARBA00022827"/>
    </source>
</evidence>
<feature type="non-terminal residue" evidence="8">
    <location>
        <position position="143"/>
    </location>
</feature>
<dbReference type="SUPFAM" id="SSF51905">
    <property type="entry name" value="FAD/NAD(P)-binding domain"/>
    <property type="match status" value="1"/>
</dbReference>
<sequence length="143" mass="15143">MASQQTFDYVIVGGGTSGLVVANRLSENPETNILVLEAGADMSDGPRVNIPALWTTLMSSDAVWHYQSIPQPGMGGRSIREPQGKVLGGSTPVKGQTYVAPSAADFDSWASLGKPGWGWDSMVTTSGSPSVSNYPSIKRRQIT</sequence>
<feature type="domain" description="Glucose-methanol-choline oxidoreductase N-terminal" evidence="7">
    <location>
        <begin position="7"/>
        <end position="123"/>
    </location>
</feature>
<dbReference type="Gene3D" id="3.50.50.60">
    <property type="entry name" value="FAD/NAD(P)-binding domain"/>
    <property type="match status" value="1"/>
</dbReference>
<evidence type="ECO:0000313" key="9">
    <source>
        <dbReference type="Proteomes" id="UP001160390"/>
    </source>
</evidence>
<evidence type="ECO:0000256" key="6">
    <source>
        <dbReference type="SAM" id="MobiDB-lite"/>
    </source>
</evidence>
<evidence type="ECO:0000256" key="2">
    <source>
        <dbReference type="ARBA" id="ARBA00010790"/>
    </source>
</evidence>
<dbReference type="GO" id="GO:0016614">
    <property type="term" value="F:oxidoreductase activity, acting on CH-OH group of donors"/>
    <property type="evidence" value="ECO:0007669"/>
    <property type="project" value="InterPro"/>
</dbReference>
<reference evidence="8" key="1">
    <citation type="submission" date="2023-01" db="EMBL/GenBank/DDBJ databases">
        <authorList>
            <person name="Piombo E."/>
        </authorList>
    </citation>
    <scope>NUCLEOTIDE SEQUENCE</scope>
</reference>
<dbReference type="InterPro" id="IPR036188">
    <property type="entry name" value="FAD/NAD-bd_sf"/>
</dbReference>
<comment type="similarity">
    <text evidence="2">Belongs to the GMC oxidoreductase family.</text>
</comment>
<proteinExistence type="inferred from homology"/>
<keyword evidence="3" id="KW-0285">Flavoprotein</keyword>
<evidence type="ECO:0000313" key="8">
    <source>
        <dbReference type="EMBL" id="CAI6092095.1"/>
    </source>
</evidence>
<comment type="caution">
    <text evidence="8">The sequence shown here is derived from an EMBL/GenBank/DDBJ whole genome shotgun (WGS) entry which is preliminary data.</text>
</comment>
<evidence type="ECO:0000256" key="5">
    <source>
        <dbReference type="ARBA" id="ARBA00023002"/>
    </source>
</evidence>
<evidence type="ECO:0000259" key="7">
    <source>
        <dbReference type="Pfam" id="PF00732"/>
    </source>
</evidence>
<evidence type="ECO:0000256" key="1">
    <source>
        <dbReference type="ARBA" id="ARBA00001974"/>
    </source>
</evidence>